<dbReference type="InterPro" id="IPR032533">
    <property type="entry name" value="DUF4954"/>
</dbReference>
<gene>
    <name evidence="2" type="ORF">S01H4_53106</name>
</gene>
<name>X1E9F2_9ZZZZ</name>
<sequence>LIKKLLEIAQNEAEKVRSDVGKVGPGAQICSTLEIIDVNVGPYAVIKAAASLVNGSVLSSAEAPTSIDSNVVAEDFIIAESASVTGAAHLKKVFVGQGCQIGKQFSAENSLFFSNCEAFNGEACSIFAGPYTVTHHKSTLLIACLFSFYNAGSGTNQSNHMYKLGPVHEGKLERGTKAGSFSYMMWPCRVGPFSIVLGKHTRIFDTSDFPFTHCR</sequence>
<dbReference type="AlphaFoldDB" id="X1E9F2"/>
<dbReference type="Pfam" id="PF16314">
    <property type="entry name" value="DUF4954"/>
    <property type="match status" value="1"/>
</dbReference>
<dbReference type="InterPro" id="IPR011004">
    <property type="entry name" value="Trimer_LpxA-like_sf"/>
</dbReference>
<accession>X1E9F2</accession>
<dbReference type="EMBL" id="BART01030408">
    <property type="protein sequence ID" value="GAH16970.1"/>
    <property type="molecule type" value="Genomic_DNA"/>
</dbReference>
<organism evidence="2">
    <name type="scientific">marine sediment metagenome</name>
    <dbReference type="NCBI Taxonomy" id="412755"/>
    <lineage>
        <taxon>unclassified sequences</taxon>
        <taxon>metagenomes</taxon>
        <taxon>ecological metagenomes</taxon>
    </lineage>
</organism>
<feature type="non-terminal residue" evidence="2">
    <location>
        <position position="1"/>
    </location>
</feature>
<reference evidence="2" key="1">
    <citation type="journal article" date="2014" name="Front. Microbiol.">
        <title>High frequency of phylogenetically diverse reductive dehalogenase-homologous genes in deep subseafloor sedimentary metagenomes.</title>
        <authorList>
            <person name="Kawai M."/>
            <person name="Futagami T."/>
            <person name="Toyoda A."/>
            <person name="Takaki Y."/>
            <person name="Nishi S."/>
            <person name="Hori S."/>
            <person name="Arai W."/>
            <person name="Tsubouchi T."/>
            <person name="Morono Y."/>
            <person name="Uchiyama I."/>
            <person name="Ito T."/>
            <person name="Fujiyama A."/>
            <person name="Inagaki F."/>
            <person name="Takami H."/>
        </authorList>
    </citation>
    <scope>NUCLEOTIDE SEQUENCE</scope>
    <source>
        <strain evidence="2">Expedition CK06-06</strain>
    </source>
</reference>
<comment type="caution">
    <text evidence="2">The sequence shown here is derived from an EMBL/GenBank/DDBJ whole genome shotgun (WGS) entry which is preliminary data.</text>
</comment>
<evidence type="ECO:0000313" key="2">
    <source>
        <dbReference type="EMBL" id="GAH16970.1"/>
    </source>
</evidence>
<evidence type="ECO:0000259" key="1">
    <source>
        <dbReference type="Pfam" id="PF16314"/>
    </source>
</evidence>
<feature type="domain" description="DUF4954" evidence="1">
    <location>
        <begin position="1"/>
        <end position="213"/>
    </location>
</feature>
<dbReference type="SUPFAM" id="SSF51161">
    <property type="entry name" value="Trimeric LpxA-like enzymes"/>
    <property type="match status" value="1"/>
</dbReference>
<proteinExistence type="predicted"/>
<dbReference type="Gene3D" id="2.160.10.10">
    <property type="entry name" value="Hexapeptide repeat proteins"/>
    <property type="match status" value="1"/>
</dbReference>
<protein>
    <recommendedName>
        <fullName evidence="1">DUF4954 domain-containing protein</fullName>
    </recommendedName>
</protein>